<keyword evidence="3" id="KW-1185">Reference proteome</keyword>
<keyword evidence="1" id="KW-1133">Transmembrane helix</keyword>
<protein>
    <submittedName>
        <fullName evidence="2">7261_t:CDS:1</fullName>
    </submittedName>
</protein>
<evidence type="ECO:0000313" key="2">
    <source>
        <dbReference type="EMBL" id="CAG8738316.1"/>
    </source>
</evidence>
<evidence type="ECO:0000256" key="1">
    <source>
        <dbReference type="SAM" id="Phobius"/>
    </source>
</evidence>
<feature type="transmembrane region" description="Helical" evidence="1">
    <location>
        <begin position="66"/>
        <end position="85"/>
    </location>
</feature>
<proteinExistence type="predicted"/>
<evidence type="ECO:0000313" key="3">
    <source>
        <dbReference type="Proteomes" id="UP000789901"/>
    </source>
</evidence>
<organism evidence="2 3">
    <name type="scientific">Gigaspora margarita</name>
    <dbReference type="NCBI Taxonomy" id="4874"/>
    <lineage>
        <taxon>Eukaryota</taxon>
        <taxon>Fungi</taxon>
        <taxon>Fungi incertae sedis</taxon>
        <taxon>Mucoromycota</taxon>
        <taxon>Glomeromycotina</taxon>
        <taxon>Glomeromycetes</taxon>
        <taxon>Diversisporales</taxon>
        <taxon>Gigasporaceae</taxon>
        <taxon>Gigaspora</taxon>
    </lineage>
</organism>
<keyword evidence="1" id="KW-0812">Transmembrane</keyword>
<name>A0ABN7V930_GIGMA</name>
<dbReference type="Proteomes" id="UP000789901">
    <property type="component" value="Unassembled WGS sequence"/>
</dbReference>
<accession>A0ABN7V930</accession>
<dbReference type="EMBL" id="CAJVQB010010273">
    <property type="protein sequence ID" value="CAG8738316.1"/>
    <property type="molecule type" value="Genomic_DNA"/>
</dbReference>
<reference evidence="2 3" key="1">
    <citation type="submission" date="2021-06" db="EMBL/GenBank/DDBJ databases">
        <authorList>
            <person name="Kallberg Y."/>
            <person name="Tangrot J."/>
            <person name="Rosling A."/>
        </authorList>
    </citation>
    <scope>NUCLEOTIDE SEQUENCE [LARGE SCALE GENOMIC DNA]</scope>
    <source>
        <strain evidence="2 3">120-4 pot B 10/14</strain>
    </source>
</reference>
<sequence>MMTQNIQESDLKNILKLKKEYTKALKHLVKRSKLLAINLLGANFTMIIGAVLLWSVEKRLIRKVGFITTSGFIGLSEIIALILSIKKKLVNKTSKNEIQTVTIDNKILNDLSDLELLKKLNKKIK</sequence>
<comment type="caution">
    <text evidence="2">The sequence shown here is derived from an EMBL/GenBank/DDBJ whole genome shotgun (WGS) entry which is preliminary data.</text>
</comment>
<keyword evidence="1" id="KW-0472">Membrane</keyword>
<feature type="non-terminal residue" evidence="2">
    <location>
        <position position="1"/>
    </location>
</feature>
<feature type="transmembrane region" description="Helical" evidence="1">
    <location>
        <begin position="34"/>
        <end position="54"/>
    </location>
</feature>
<gene>
    <name evidence="2" type="ORF">GMARGA_LOCUS15110</name>
</gene>